<dbReference type="Gene3D" id="2.30.42.10">
    <property type="match status" value="1"/>
</dbReference>
<feature type="domain" description="Cyclic nucleotide-binding" evidence="6">
    <location>
        <begin position="76"/>
        <end position="143"/>
    </location>
</feature>
<organism evidence="8 9">
    <name type="scientific">Helobdella robusta</name>
    <name type="common">Californian leech</name>
    <dbReference type="NCBI Taxonomy" id="6412"/>
    <lineage>
        <taxon>Eukaryota</taxon>
        <taxon>Metazoa</taxon>
        <taxon>Spiralia</taxon>
        <taxon>Lophotrochozoa</taxon>
        <taxon>Annelida</taxon>
        <taxon>Clitellata</taxon>
        <taxon>Hirudinea</taxon>
        <taxon>Rhynchobdellida</taxon>
        <taxon>Glossiphoniidae</taxon>
        <taxon>Helobdella</taxon>
    </lineage>
</organism>
<feature type="domain" description="Ras-GEF" evidence="5">
    <location>
        <begin position="602"/>
        <end position="884"/>
    </location>
</feature>
<dbReference type="EnsemblMetazoa" id="HelroT190559">
    <property type="protein sequence ID" value="HelroP190559"/>
    <property type="gene ID" value="HelroG190559"/>
</dbReference>
<dbReference type="InterPro" id="IPR036964">
    <property type="entry name" value="RASGEF_cat_dom_sf"/>
</dbReference>
<evidence type="ECO:0000256" key="4">
    <source>
        <dbReference type="SAM" id="Phobius"/>
    </source>
</evidence>
<dbReference type="PROSITE" id="PS50042">
    <property type="entry name" value="CNMP_BINDING_3"/>
    <property type="match status" value="1"/>
</dbReference>
<dbReference type="RefSeq" id="XP_009012666.1">
    <property type="nucleotide sequence ID" value="XM_009014418.1"/>
</dbReference>
<dbReference type="SMART" id="SM00147">
    <property type="entry name" value="RasGEF"/>
    <property type="match status" value="1"/>
</dbReference>
<dbReference type="PANTHER" id="PTHR23113:SF249">
    <property type="entry name" value="RAP GUANINE NUCLEOTIDE EXCHANGE FACTOR 6"/>
    <property type="match status" value="1"/>
</dbReference>
<dbReference type="InterPro" id="IPR036034">
    <property type="entry name" value="PDZ_sf"/>
</dbReference>
<accession>T1FS32</accession>
<keyword evidence="4" id="KW-1133">Transmembrane helix</keyword>
<dbReference type="CDD" id="cd00038">
    <property type="entry name" value="CAP_ED"/>
    <property type="match status" value="1"/>
</dbReference>
<dbReference type="GeneID" id="20211629"/>
<dbReference type="SUPFAM" id="SSF51206">
    <property type="entry name" value="cAMP-binding domain-like"/>
    <property type="match status" value="1"/>
</dbReference>
<feature type="region of interest" description="Disordered" evidence="3">
    <location>
        <begin position="1107"/>
        <end position="1141"/>
    </location>
</feature>
<dbReference type="GO" id="GO:0016324">
    <property type="term" value="C:apical plasma membrane"/>
    <property type="evidence" value="ECO:0000318"/>
    <property type="project" value="GO_Central"/>
</dbReference>
<reference evidence="7 9" key="2">
    <citation type="journal article" date="2013" name="Nature">
        <title>Insights into bilaterian evolution from three spiralian genomes.</title>
        <authorList>
            <person name="Simakov O."/>
            <person name="Marletaz F."/>
            <person name="Cho S.J."/>
            <person name="Edsinger-Gonzales E."/>
            <person name="Havlak P."/>
            <person name="Hellsten U."/>
            <person name="Kuo D.H."/>
            <person name="Larsson T."/>
            <person name="Lv J."/>
            <person name="Arendt D."/>
            <person name="Savage R."/>
            <person name="Osoegawa K."/>
            <person name="de Jong P."/>
            <person name="Grimwood J."/>
            <person name="Chapman J.A."/>
            <person name="Shapiro H."/>
            <person name="Aerts A."/>
            <person name="Otillar R.P."/>
            <person name="Terry A.Y."/>
            <person name="Boore J.L."/>
            <person name="Grigoriev I.V."/>
            <person name="Lindberg D.R."/>
            <person name="Seaver E.C."/>
            <person name="Weisblat D.A."/>
            <person name="Putnam N.H."/>
            <person name="Rokhsar D.S."/>
        </authorList>
    </citation>
    <scope>NUCLEOTIDE SEQUENCE</scope>
</reference>
<evidence type="ECO:0000256" key="1">
    <source>
        <dbReference type="ARBA" id="ARBA00022658"/>
    </source>
</evidence>
<dbReference type="InterPro" id="IPR023578">
    <property type="entry name" value="Ras_GEF_dom_sf"/>
</dbReference>
<feature type="region of interest" description="Disordered" evidence="3">
    <location>
        <begin position="640"/>
        <end position="665"/>
    </location>
</feature>
<dbReference type="InterPro" id="IPR014710">
    <property type="entry name" value="RmlC-like_jellyroll"/>
</dbReference>
<dbReference type="PANTHER" id="PTHR23113">
    <property type="entry name" value="GUANINE NUCLEOTIDE EXCHANGE FACTOR"/>
    <property type="match status" value="1"/>
</dbReference>
<protein>
    <recommendedName>
        <fullName evidence="10">Ras-GEF domain-containing protein</fullName>
    </recommendedName>
</protein>
<reference evidence="8" key="3">
    <citation type="submission" date="2015-06" db="UniProtKB">
        <authorList>
            <consortium name="EnsemblMetazoa"/>
        </authorList>
    </citation>
    <scope>IDENTIFICATION</scope>
</reference>
<dbReference type="Pfam" id="PF00617">
    <property type="entry name" value="RasGEF"/>
    <property type="match status" value="1"/>
</dbReference>
<feature type="compositionally biased region" description="Low complexity" evidence="3">
    <location>
        <begin position="646"/>
        <end position="665"/>
    </location>
</feature>
<keyword evidence="1 2" id="KW-0344">Guanine-nucleotide releasing factor</keyword>
<dbReference type="EMBL" id="KB095959">
    <property type="protein sequence ID" value="ESO09573.1"/>
    <property type="molecule type" value="Genomic_DNA"/>
</dbReference>
<dbReference type="GO" id="GO:0005886">
    <property type="term" value="C:plasma membrane"/>
    <property type="evidence" value="ECO:0000318"/>
    <property type="project" value="GO_Central"/>
</dbReference>
<feature type="transmembrane region" description="Helical" evidence="4">
    <location>
        <begin position="1154"/>
        <end position="1176"/>
    </location>
</feature>
<dbReference type="SUPFAM" id="SSF48366">
    <property type="entry name" value="Ras GEF"/>
    <property type="match status" value="1"/>
</dbReference>
<evidence type="ECO:0000259" key="6">
    <source>
        <dbReference type="PROSITE" id="PS50042"/>
    </source>
</evidence>
<dbReference type="InterPro" id="IPR019804">
    <property type="entry name" value="Ras_G-nucl-exch_fac_CS"/>
</dbReference>
<sequence>MEVHVANNNLENEEDEEDTETLHGSYTELDFSDLANESFTSITVRDNVKDCLEKTPENRTGQDINVLREFLLPFAVFNSFPKDVQTLICRKLVYVVVENEGSIVLRENEEMKYWGMVINGCLEMHHPTDDSYSRLIQIGDWFGIDPFNDTSHTASQYLIQTRVPSCHYVAITKLDWQAINQETHCIEKETVEDGKKVLVVEERDLKKGNKKGYFVKKGTKDQLVKFLVDTHSSEDPTYVEDFLLTGRTFLDDGLVSLCHSLTLWFNDGGRLRDKNMTGQIDLLHRACCVQASKRMIKLSKSTLAESWNFSTVSGKEGGKLFIDNVTTANDHSNSRRLNNLKYYNNSSNNNNNNYNNNVTKTTVDKNNSTSDSHSNNVNNGCNYRDGSMNMNLSHFCNSTNFLMRGDQILEVNGIKVDEMPCSKTAIKIIHESKQLNIIVKYNYIAYLYQLNPEKTDYKEAMISSVSGSIKGRNVFTKQSCSSEEREKGKRKKEWSTRKLFTNVFEPFIKRISVFKDHYSMYHVTFENGEIMKYTRLLECSINLLSLCNDHTRICLVNNNTPIADWLRDITTNYNATLISNSGQLQQQQLQPLQPPHPLWHIKAYEVALELTMRDFQLFKNIQPSEFIEYVFVKKSNTKCKSSDDGISNNNNNNNNNNNIINNNNSSNNNNNRVVVGIGNNCGDIADCVENSRCFNLELFSKLVNREMFWVATEICQEPFMDSRVKLIQTFLKISQHCLSLNNFNSTFCIISGLSHSSVSKLKQTWARVPAKYIKLFQNLQDLMDPSNNMSKYRNLLNIKLIDSPAIPFLPVVMKDLTFIELGNKTVVDDDMVNYDKMRMVARQVRKVTNMASPYYHNKDLELSRSFDGITHTTSTSSSSSSNSMAASSSSSINVSNFVTIRKRKGPAIIKNVAAQLKSDENAMVVKKYLDNLMIICDEEILTAMSNNLEPKNSNSSTSSSSSSKLKLDSSPKAASQDNTGSVSNNKIVTSFKFGTDSQSSINKLINLTEKITSSPINIHSNNNNNKNIHNNTKRPNALSLNSYETFLADVIRVPRRKNSASTVPAPSPPATTTTTKHASRIRSGGQSSKGTLLPAVRLSLESSSVAASPVRNGANRSSMSRKGRYQPANQSMDSLPPRGSPSSSLRLPAATFRLLYIFIICEVIITHHHLILLLGFTSGNCGLRLLFIAISDNIIINNNNFNNIIINSNNVIKFNNISHSNYNVINNINNNNNNNVNNNINNIVDNQEEIFSETA</sequence>
<proteinExistence type="predicted"/>
<dbReference type="PROSITE" id="PS50009">
    <property type="entry name" value="RASGEF_CAT"/>
    <property type="match status" value="1"/>
</dbReference>
<feature type="region of interest" description="Disordered" evidence="3">
    <location>
        <begin position="1057"/>
        <end position="1090"/>
    </location>
</feature>
<reference evidence="9" key="1">
    <citation type="submission" date="2012-12" db="EMBL/GenBank/DDBJ databases">
        <authorList>
            <person name="Hellsten U."/>
            <person name="Grimwood J."/>
            <person name="Chapman J.A."/>
            <person name="Shapiro H."/>
            <person name="Aerts A."/>
            <person name="Otillar R.P."/>
            <person name="Terry A.Y."/>
            <person name="Boore J.L."/>
            <person name="Simakov O."/>
            <person name="Marletaz F."/>
            <person name="Cho S.-J."/>
            <person name="Edsinger-Gonzales E."/>
            <person name="Havlak P."/>
            <person name="Kuo D.-H."/>
            <person name="Larsson T."/>
            <person name="Lv J."/>
            <person name="Arendt D."/>
            <person name="Savage R."/>
            <person name="Osoegawa K."/>
            <person name="de Jong P."/>
            <person name="Lindberg D.R."/>
            <person name="Seaver E.C."/>
            <person name="Weisblat D.A."/>
            <person name="Putnam N.H."/>
            <person name="Grigoriev I.V."/>
            <person name="Rokhsar D.S."/>
        </authorList>
    </citation>
    <scope>NUCLEOTIDE SEQUENCE</scope>
</reference>
<dbReference type="OrthoDB" id="10254377at2759"/>
<dbReference type="EMBL" id="AMQM01002995">
    <property type="status" value="NOT_ANNOTATED_CDS"/>
    <property type="molecule type" value="Genomic_DNA"/>
</dbReference>
<dbReference type="InParanoid" id="T1FS32"/>
<keyword evidence="9" id="KW-1185">Reference proteome</keyword>
<gene>
    <name evidence="8" type="primary">20211629</name>
    <name evidence="7" type="ORF">HELRODRAFT_190559</name>
</gene>
<feature type="compositionally biased region" description="Low complexity" evidence="3">
    <location>
        <begin position="1059"/>
        <end position="1076"/>
    </location>
</feature>
<evidence type="ECO:0000256" key="3">
    <source>
        <dbReference type="SAM" id="MobiDB-lite"/>
    </source>
</evidence>
<evidence type="ECO:0000313" key="9">
    <source>
        <dbReference type="Proteomes" id="UP000015101"/>
    </source>
</evidence>
<dbReference type="AlphaFoldDB" id="T1FS32"/>
<evidence type="ECO:0000313" key="8">
    <source>
        <dbReference type="EnsemblMetazoa" id="HelroP190559"/>
    </source>
</evidence>
<evidence type="ECO:0008006" key="10">
    <source>
        <dbReference type="Google" id="ProtNLM"/>
    </source>
</evidence>
<dbReference type="Proteomes" id="UP000015101">
    <property type="component" value="Unassembled WGS sequence"/>
</dbReference>
<keyword evidence="4" id="KW-0812">Transmembrane</keyword>
<dbReference type="KEGG" id="hro:HELRODRAFT_190559"/>
<dbReference type="GO" id="GO:0005085">
    <property type="term" value="F:guanyl-nucleotide exchange factor activity"/>
    <property type="evidence" value="ECO:0000318"/>
    <property type="project" value="GO_Central"/>
</dbReference>
<dbReference type="eggNOG" id="KOG3542">
    <property type="taxonomic scope" value="Eukaryota"/>
</dbReference>
<feature type="compositionally biased region" description="Low complexity" evidence="3">
    <location>
        <begin position="950"/>
        <end position="975"/>
    </location>
</feature>
<feature type="region of interest" description="Disordered" evidence="3">
    <location>
        <begin position="1"/>
        <end position="22"/>
    </location>
</feature>
<evidence type="ECO:0000256" key="2">
    <source>
        <dbReference type="PROSITE-ProRule" id="PRU00168"/>
    </source>
</evidence>
<evidence type="ECO:0000313" key="7">
    <source>
        <dbReference type="EMBL" id="ESO09573.1"/>
    </source>
</evidence>
<dbReference type="InterPro" id="IPR018490">
    <property type="entry name" value="cNMP-bd_dom_sf"/>
</dbReference>
<dbReference type="GO" id="GO:0007265">
    <property type="term" value="P:Ras protein signal transduction"/>
    <property type="evidence" value="ECO:0000318"/>
    <property type="project" value="GO_Central"/>
</dbReference>
<dbReference type="PROSITE" id="PS00720">
    <property type="entry name" value="RASGEF"/>
    <property type="match status" value="1"/>
</dbReference>
<evidence type="ECO:0000259" key="5">
    <source>
        <dbReference type="PROSITE" id="PS50009"/>
    </source>
</evidence>
<dbReference type="InterPro" id="IPR008937">
    <property type="entry name" value="Ras-like_GEF"/>
</dbReference>
<dbReference type="HOGENOM" id="CLU_265401_0_0_1"/>
<feature type="region of interest" description="Disordered" evidence="3">
    <location>
        <begin position="947"/>
        <end position="981"/>
    </location>
</feature>
<dbReference type="InterPro" id="IPR001895">
    <property type="entry name" value="RASGEF_cat_dom"/>
</dbReference>
<dbReference type="Gene3D" id="2.60.120.10">
    <property type="entry name" value="Jelly Rolls"/>
    <property type="match status" value="1"/>
</dbReference>
<name>T1FS32_HELRO</name>
<dbReference type="Gene3D" id="1.20.870.10">
    <property type="entry name" value="Son of sevenless (SoS) protein Chain: S domain 1"/>
    <property type="match status" value="1"/>
</dbReference>
<dbReference type="CDD" id="cd00155">
    <property type="entry name" value="RasGEF"/>
    <property type="match status" value="1"/>
</dbReference>
<keyword evidence="4" id="KW-0472">Membrane</keyword>
<dbReference type="CTD" id="20211629"/>
<dbReference type="InterPro" id="IPR000595">
    <property type="entry name" value="cNMP-bd_dom"/>
</dbReference>
<dbReference type="STRING" id="6412.T1FS32"/>
<dbReference type="Gene3D" id="1.10.840.10">
    <property type="entry name" value="Ras guanine-nucleotide exchange factors catalytic domain"/>
    <property type="match status" value="1"/>
</dbReference>